<dbReference type="EMBL" id="ML210317">
    <property type="protein sequence ID" value="TFK19977.1"/>
    <property type="molecule type" value="Genomic_DNA"/>
</dbReference>
<keyword evidence="1" id="KW-0472">Membrane</keyword>
<keyword evidence="2" id="KW-0732">Signal</keyword>
<evidence type="ECO:0000256" key="1">
    <source>
        <dbReference type="SAM" id="Phobius"/>
    </source>
</evidence>
<accession>A0A5C3KJ92</accession>
<feature type="signal peptide" evidence="2">
    <location>
        <begin position="1"/>
        <end position="15"/>
    </location>
</feature>
<keyword evidence="1" id="KW-0812">Transmembrane</keyword>
<name>A0A5C3KJ92_COPMA</name>
<feature type="chain" id="PRO_5022976882" evidence="2">
    <location>
        <begin position="16"/>
        <end position="262"/>
    </location>
</feature>
<gene>
    <name evidence="3" type="ORF">FA15DRAFT_759696</name>
</gene>
<protein>
    <submittedName>
        <fullName evidence="3">Uncharacterized protein</fullName>
    </submittedName>
</protein>
<keyword evidence="1" id="KW-1133">Transmembrane helix</keyword>
<dbReference type="Proteomes" id="UP000307440">
    <property type="component" value="Unassembled WGS sequence"/>
</dbReference>
<organism evidence="3 4">
    <name type="scientific">Coprinopsis marcescibilis</name>
    <name type="common">Agaric fungus</name>
    <name type="synonym">Psathyrella marcescibilis</name>
    <dbReference type="NCBI Taxonomy" id="230819"/>
    <lineage>
        <taxon>Eukaryota</taxon>
        <taxon>Fungi</taxon>
        <taxon>Dikarya</taxon>
        <taxon>Basidiomycota</taxon>
        <taxon>Agaricomycotina</taxon>
        <taxon>Agaricomycetes</taxon>
        <taxon>Agaricomycetidae</taxon>
        <taxon>Agaricales</taxon>
        <taxon>Agaricineae</taxon>
        <taxon>Psathyrellaceae</taxon>
        <taxon>Coprinopsis</taxon>
    </lineage>
</organism>
<dbReference type="OrthoDB" id="3266475at2759"/>
<sequence>MRILIILAIATCAISTPVIYQERRDLFGLLVGEEVTSEIVDAIPSTTDLGAVHRLDSSSTSALIATASHHHRGSTRTTSLSTPTALGTNLGLNLAGGGDTAKGAGNTSPTTTDSVYQANPAETATAGEQALVTPPGELAQWKVIGISIICVTFVAIIIVLITFFDTWSGFLKDVFCGRKQDSGSEVFMSPDWKRRTWELKLANEGGHRYPSMTSLDSVARSGKAGTSTGGLKQGPFTDYVVHAEMALGRKFSARQAQNAEWP</sequence>
<proteinExistence type="predicted"/>
<evidence type="ECO:0000313" key="3">
    <source>
        <dbReference type="EMBL" id="TFK19977.1"/>
    </source>
</evidence>
<feature type="transmembrane region" description="Helical" evidence="1">
    <location>
        <begin position="143"/>
        <end position="164"/>
    </location>
</feature>
<dbReference type="AlphaFoldDB" id="A0A5C3KJ92"/>
<evidence type="ECO:0000256" key="2">
    <source>
        <dbReference type="SAM" id="SignalP"/>
    </source>
</evidence>
<keyword evidence="4" id="KW-1185">Reference proteome</keyword>
<reference evidence="3 4" key="1">
    <citation type="journal article" date="2019" name="Nat. Ecol. Evol.">
        <title>Megaphylogeny resolves global patterns of mushroom evolution.</title>
        <authorList>
            <person name="Varga T."/>
            <person name="Krizsan K."/>
            <person name="Foldi C."/>
            <person name="Dima B."/>
            <person name="Sanchez-Garcia M."/>
            <person name="Sanchez-Ramirez S."/>
            <person name="Szollosi G.J."/>
            <person name="Szarkandi J.G."/>
            <person name="Papp V."/>
            <person name="Albert L."/>
            <person name="Andreopoulos W."/>
            <person name="Angelini C."/>
            <person name="Antonin V."/>
            <person name="Barry K.W."/>
            <person name="Bougher N.L."/>
            <person name="Buchanan P."/>
            <person name="Buyck B."/>
            <person name="Bense V."/>
            <person name="Catcheside P."/>
            <person name="Chovatia M."/>
            <person name="Cooper J."/>
            <person name="Damon W."/>
            <person name="Desjardin D."/>
            <person name="Finy P."/>
            <person name="Geml J."/>
            <person name="Haridas S."/>
            <person name="Hughes K."/>
            <person name="Justo A."/>
            <person name="Karasinski D."/>
            <person name="Kautmanova I."/>
            <person name="Kiss B."/>
            <person name="Kocsube S."/>
            <person name="Kotiranta H."/>
            <person name="LaButti K.M."/>
            <person name="Lechner B.E."/>
            <person name="Liimatainen K."/>
            <person name="Lipzen A."/>
            <person name="Lukacs Z."/>
            <person name="Mihaltcheva S."/>
            <person name="Morgado L.N."/>
            <person name="Niskanen T."/>
            <person name="Noordeloos M.E."/>
            <person name="Ohm R.A."/>
            <person name="Ortiz-Santana B."/>
            <person name="Ovrebo C."/>
            <person name="Racz N."/>
            <person name="Riley R."/>
            <person name="Savchenko A."/>
            <person name="Shiryaev A."/>
            <person name="Soop K."/>
            <person name="Spirin V."/>
            <person name="Szebenyi C."/>
            <person name="Tomsovsky M."/>
            <person name="Tulloss R.E."/>
            <person name="Uehling J."/>
            <person name="Grigoriev I.V."/>
            <person name="Vagvolgyi C."/>
            <person name="Papp T."/>
            <person name="Martin F.M."/>
            <person name="Miettinen O."/>
            <person name="Hibbett D.S."/>
            <person name="Nagy L.G."/>
        </authorList>
    </citation>
    <scope>NUCLEOTIDE SEQUENCE [LARGE SCALE GENOMIC DNA]</scope>
    <source>
        <strain evidence="3 4">CBS 121175</strain>
    </source>
</reference>
<evidence type="ECO:0000313" key="4">
    <source>
        <dbReference type="Proteomes" id="UP000307440"/>
    </source>
</evidence>